<dbReference type="Gene3D" id="3.40.190.10">
    <property type="entry name" value="Periplasmic binding protein-like II"/>
    <property type="match status" value="2"/>
</dbReference>
<reference evidence="3" key="1">
    <citation type="journal article" date="2012" name="J. Bacteriol.">
        <title>Revised Genome Sequence of Burkholderia thailandensis MSMB43 with Improved Annotation.</title>
        <authorList>
            <person name="Zhuo Y."/>
            <person name="Liu L."/>
            <person name="Wang Q."/>
            <person name="Liu X."/>
            <person name="Ren B."/>
            <person name="Liu M."/>
            <person name="Ni P."/>
            <person name="Cheng Y.Q."/>
            <person name="Zhang L."/>
        </authorList>
    </citation>
    <scope>NUCLEOTIDE SEQUENCE [LARGE SCALE GENOMIC DNA]</scope>
    <source>
        <strain evidence="3">MSMB43</strain>
    </source>
</reference>
<evidence type="ECO:0000313" key="2">
    <source>
        <dbReference type="EMBL" id="EIP87114.1"/>
    </source>
</evidence>
<evidence type="ECO:0000313" key="3">
    <source>
        <dbReference type="Proteomes" id="UP000004682"/>
    </source>
</evidence>
<dbReference type="SUPFAM" id="SSF53850">
    <property type="entry name" value="Periplasmic binding protein-like II"/>
    <property type="match status" value="1"/>
</dbReference>
<dbReference type="PANTHER" id="PTHR30006">
    <property type="entry name" value="THIAMINE-BINDING PERIPLASMIC PROTEIN-RELATED"/>
    <property type="match status" value="1"/>
</dbReference>
<dbReference type="Proteomes" id="UP000004682">
    <property type="component" value="Unassembled WGS sequence"/>
</dbReference>
<dbReference type="EMBL" id="JH692064">
    <property type="protein sequence ID" value="EIP87114.1"/>
    <property type="molecule type" value="Genomic_DNA"/>
</dbReference>
<proteinExistence type="predicted"/>
<dbReference type="InterPro" id="IPR006059">
    <property type="entry name" value="SBP"/>
</dbReference>
<evidence type="ECO:0000256" key="1">
    <source>
        <dbReference type="ARBA" id="ARBA00022729"/>
    </source>
</evidence>
<dbReference type="Pfam" id="PF13416">
    <property type="entry name" value="SBP_bac_8"/>
    <property type="match status" value="1"/>
</dbReference>
<dbReference type="PANTHER" id="PTHR30006:SF25">
    <property type="entry name" value="PHOSPHOGLYCERATE TRANSPORT REGULATORY PROTEIN PGTC"/>
    <property type="match status" value="1"/>
</dbReference>
<sequence length="391" mass="43439">MTKNESTLKVRTAYHPRHSNRTKTQLEEDMHHAPAGIAAVLFVAASTVCAQVPAGYPGNYQHVIDAAKQEGKLVVYSTTDTALVRPLIKDFESLYGVKVEYNDMNSTELYNRYVSESAAKSASADVLWNSAMDLQVKLVNDGLMAAYDSPETPHVPQWAQYQKLAYGTTYEPLAIVYNKRLIPEHDVPKTRADLIRLLQSQPEKFKGKVTTYDIEKSGVGFNYLTQDAHVNEKVTWELVRAIGAAGPKLQSSTGAMMERISSGENLVGYNIIGSYAYAKAKKDKSIGYVLPKDYTLVVSRLVTISRQAQHPNAAKLWVDYLLSKRGQTLIANQANLYSIRADVSGETSMTSLAKELGDALRPIQIGSGLLVYLDQSKRLAFLKQWQQALKR</sequence>
<protein>
    <submittedName>
        <fullName evidence="2">ABC transporter, periplasmic substrate-binding protein</fullName>
    </submittedName>
</protein>
<gene>
    <name evidence="2" type="ORF">A33K_16717</name>
</gene>
<keyword evidence="1" id="KW-0732">Signal</keyword>
<name>A0ABN0G4L5_9BURK</name>
<keyword evidence="3" id="KW-1185">Reference proteome</keyword>
<organism evidence="2 3">
    <name type="scientific">Burkholderia humptydooensis MSMB43</name>
    <dbReference type="NCBI Taxonomy" id="441157"/>
    <lineage>
        <taxon>Bacteria</taxon>
        <taxon>Pseudomonadati</taxon>
        <taxon>Pseudomonadota</taxon>
        <taxon>Betaproteobacteria</taxon>
        <taxon>Burkholderiales</taxon>
        <taxon>Burkholderiaceae</taxon>
        <taxon>Burkholderia</taxon>
        <taxon>pseudomallei group</taxon>
    </lineage>
</organism>
<accession>A0ABN0G4L5</accession>